<evidence type="ECO:0000313" key="3">
    <source>
        <dbReference type="Proteomes" id="UP000005212"/>
    </source>
</evidence>
<feature type="chain" id="PRO_5003626407" description="Lipoprotein" evidence="1">
    <location>
        <begin position="24"/>
        <end position="211"/>
    </location>
</feature>
<organism evidence="2 3">
    <name type="scientific">Borrelia crocidurae (strain Achema)</name>
    <dbReference type="NCBI Taxonomy" id="1155096"/>
    <lineage>
        <taxon>Bacteria</taxon>
        <taxon>Pseudomonadati</taxon>
        <taxon>Spirochaetota</taxon>
        <taxon>Spirochaetia</taxon>
        <taxon>Spirochaetales</taxon>
        <taxon>Borreliaceae</taxon>
        <taxon>Borrelia</taxon>
    </lineage>
</organism>
<keyword evidence="1" id="KW-0732">Signal</keyword>
<dbReference type="Proteomes" id="UP000005212">
    <property type="component" value="Plasmid unnamed9"/>
</dbReference>
<gene>
    <name evidence="2" type="ordered locus">Q7M_1141</name>
</gene>
<dbReference type="PATRIC" id="fig|1155096.3.peg.1074"/>
<feature type="signal peptide" evidence="1">
    <location>
        <begin position="1"/>
        <end position="23"/>
    </location>
</feature>
<evidence type="ECO:0008006" key="4">
    <source>
        <dbReference type="Google" id="ProtNLM"/>
    </source>
</evidence>
<dbReference type="EMBL" id="CP003435">
    <property type="protein sequence ID" value="AFI31849.1"/>
    <property type="molecule type" value="Genomic_DNA"/>
</dbReference>
<accession>I0FEE3</accession>
<name>I0FEE3_BORCA</name>
<sequence>MIRRLCYALLLLLVLIMNCNLTSEDVSDFDGASTVINSLIEQTLDKGDRVLEKYEEGGIDSIEHELYELLDLFGVSEDGKMLISYIKEALCDSDIVDAQGNFKTYDYVEFYELLNDFGADKIIAIVNHLLATFNALREAGLAISKISDQDLKREMQIRFDLKKKAYKLDLKKVFSASVLDELYNQIISYDSSYIDDFLNMKIDASSKYSRN</sequence>
<dbReference type="NCBIfam" id="NF047534">
    <property type="entry name" value="lipo_BTA121_dup"/>
    <property type="match status" value="1"/>
</dbReference>
<dbReference type="AlphaFoldDB" id="I0FEE3"/>
<proteinExistence type="predicted"/>
<evidence type="ECO:0000256" key="1">
    <source>
        <dbReference type="SAM" id="SignalP"/>
    </source>
</evidence>
<reference evidence="3" key="2">
    <citation type="submission" date="2012-03" db="EMBL/GenBank/DDBJ databases">
        <title>Complete genome sequence of Borrelia crocidurae.</title>
        <authorList>
            <person name="Elbir H."/>
            <person name="Gimenez G."/>
            <person name="Robert C."/>
            <person name="Raoult D."/>
            <person name="Drancourt M."/>
        </authorList>
    </citation>
    <scope>NUCLEOTIDE SEQUENCE [LARGE SCALE GENOMIC DNA]</scope>
    <source>
        <strain evidence="3">Achema</strain>
        <plasmid evidence="3">unnamed9</plasmid>
    </source>
</reference>
<keyword evidence="2" id="KW-0614">Plasmid</keyword>
<reference evidence="2 3" key="1">
    <citation type="journal article" date="2012" name="J. Bacteriol.">
        <title>Complete Genome Sequence of Borrelia crocidurae.</title>
        <authorList>
            <person name="Elbir H."/>
            <person name="Gimenez G."/>
            <person name="Robert C."/>
            <person name="Bergstrom S."/>
            <person name="Cutler S."/>
            <person name="Raoult D."/>
            <person name="Drancourt M."/>
        </authorList>
    </citation>
    <scope>NUCLEOTIDE SEQUENCE [LARGE SCALE GENOMIC DNA]</scope>
    <source>
        <strain evidence="2 3">Achema</strain>
        <plasmid evidence="3">unnamed9</plasmid>
    </source>
</reference>
<protein>
    <recommendedName>
        <fullName evidence="4">Lipoprotein</fullName>
    </recommendedName>
</protein>
<dbReference type="KEGG" id="bcw:Q7M_1141"/>
<geneLocation type="plasmid" evidence="3">
    <name>unnamed9</name>
</geneLocation>
<dbReference type="HOGENOM" id="CLU_1302929_0_0_12"/>
<dbReference type="RefSeq" id="WP_014683220.1">
    <property type="nucleotide sequence ID" value="NC_017778.1"/>
</dbReference>
<evidence type="ECO:0000313" key="2">
    <source>
        <dbReference type="EMBL" id="AFI31849.1"/>
    </source>
</evidence>